<proteinExistence type="predicted"/>
<dbReference type="WBParaSite" id="ES5_v2.g30133.t1">
    <property type="protein sequence ID" value="ES5_v2.g30133.t1"/>
    <property type="gene ID" value="ES5_v2.g30133"/>
</dbReference>
<evidence type="ECO:0000313" key="2">
    <source>
        <dbReference type="WBParaSite" id="ES5_v2.g30133.t1"/>
    </source>
</evidence>
<sequence length="103" mass="11772">MADELFGQDLDKVFYPYDWLPIMGHQETLVPNNDAPYHFSTVEVTLNQVVPIDKVDFLIEDRTKSKSDFEVPTEGTWAFQPIEAPFPDAPVRVPGQQNMYVAL</sequence>
<evidence type="ECO:0000313" key="1">
    <source>
        <dbReference type="Proteomes" id="UP000887579"/>
    </source>
</evidence>
<accession>A0AC34GKH8</accession>
<name>A0AC34GKH8_9BILA</name>
<dbReference type="Proteomes" id="UP000887579">
    <property type="component" value="Unplaced"/>
</dbReference>
<organism evidence="1 2">
    <name type="scientific">Panagrolaimus sp. ES5</name>
    <dbReference type="NCBI Taxonomy" id="591445"/>
    <lineage>
        <taxon>Eukaryota</taxon>
        <taxon>Metazoa</taxon>
        <taxon>Ecdysozoa</taxon>
        <taxon>Nematoda</taxon>
        <taxon>Chromadorea</taxon>
        <taxon>Rhabditida</taxon>
        <taxon>Tylenchina</taxon>
        <taxon>Panagrolaimomorpha</taxon>
        <taxon>Panagrolaimoidea</taxon>
        <taxon>Panagrolaimidae</taxon>
        <taxon>Panagrolaimus</taxon>
    </lineage>
</organism>
<reference evidence="2" key="1">
    <citation type="submission" date="2022-11" db="UniProtKB">
        <authorList>
            <consortium name="WormBaseParasite"/>
        </authorList>
    </citation>
    <scope>IDENTIFICATION</scope>
</reference>
<protein>
    <submittedName>
        <fullName evidence="2">Uncharacterized protein</fullName>
    </submittedName>
</protein>